<proteinExistence type="predicted"/>
<dbReference type="HOGENOM" id="CLU_121469_0_0_12"/>
<dbReference type="PATRIC" id="fig|999432.5.peg.1509"/>
<dbReference type="EMBL" id="AGDV01000012">
    <property type="protein sequence ID" value="EMB33094.1"/>
    <property type="molecule type" value="Genomic_DNA"/>
</dbReference>
<name>A0A0E2EGK2_TREDN</name>
<gene>
    <name evidence="1" type="ORF">HMPREF9726_01455</name>
</gene>
<dbReference type="SMR" id="A0A0E2EGK2"/>
<protein>
    <submittedName>
        <fullName evidence="1">Uncharacterized protein</fullName>
    </submittedName>
</protein>
<organism evidence="1">
    <name type="scientific">Treponema denticola H-22</name>
    <dbReference type="NCBI Taxonomy" id="999432"/>
    <lineage>
        <taxon>Bacteria</taxon>
        <taxon>Pseudomonadati</taxon>
        <taxon>Spirochaetota</taxon>
        <taxon>Spirochaetia</taxon>
        <taxon>Spirochaetales</taxon>
        <taxon>Treponemataceae</taxon>
        <taxon>Treponema</taxon>
    </lineage>
</organism>
<accession>A0A0E2EGK2</accession>
<reference evidence="1" key="1">
    <citation type="submission" date="2012-01" db="EMBL/GenBank/DDBJ databases">
        <title>The Genome Sequence of Treponema denticola H-22.</title>
        <authorList>
            <consortium name="The Broad Institute Genome Sequencing Platform"/>
            <person name="Earl A."/>
            <person name="Ward D."/>
            <person name="Feldgarden M."/>
            <person name="Gevers D."/>
            <person name="Blanton J.M."/>
            <person name="Fenno C.J."/>
            <person name="Baranova O.V."/>
            <person name="Mathney J."/>
            <person name="Dewhirst F.E."/>
            <person name="Izard J."/>
            <person name="Young S.K."/>
            <person name="Zeng Q."/>
            <person name="Gargeya S."/>
            <person name="Fitzgerald M."/>
            <person name="Haas B."/>
            <person name="Abouelleil A."/>
            <person name="Alvarado L."/>
            <person name="Arachchi H.M."/>
            <person name="Berlin A."/>
            <person name="Chapman S.B."/>
            <person name="Gearin G."/>
            <person name="Goldberg J."/>
            <person name="Griggs A."/>
            <person name="Gujja S."/>
            <person name="Hansen M."/>
            <person name="Heiman D."/>
            <person name="Howarth C."/>
            <person name="Larimer J."/>
            <person name="Lui A."/>
            <person name="MacDonald P.J.P."/>
            <person name="McCowen C."/>
            <person name="Montmayeur A."/>
            <person name="Murphy C."/>
            <person name="Neiman D."/>
            <person name="Pearson M."/>
            <person name="Priest M."/>
            <person name="Roberts A."/>
            <person name="Saif S."/>
            <person name="Shea T."/>
            <person name="Sisk P."/>
            <person name="Stolte C."/>
            <person name="Sykes S."/>
            <person name="Wortman J."/>
            <person name="Nusbaum C."/>
            <person name="Birren B."/>
        </authorList>
    </citation>
    <scope>NUCLEOTIDE SEQUENCE [LARGE SCALE GENOMIC DNA]</scope>
    <source>
        <strain evidence="1">H-22</strain>
    </source>
</reference>
<dbReference type="AlphaFoldDB" id="A0A0E2EGK2"/>
<evidence type="ECO:0000313" key="1">
    <source>
        <dbReference type="EMBL" id="EMB33094.1"/>
    </source>
</evidence>
<sequence>MVDPIFSDEFLMSPEIKDIAVLEIPKFIDAADNEIAASALKISKAFGRGASFEIYTDKTNVDAEKNLIESFRKNIQLLVQKTWVEKDDEECKEDTLYRINCLCEKLISSEHSAAYKESFEDCFAILHDVVTLLFGDLVKTDSFVEYAFRIDPDFGFFWYYVTRLSKVEIISEEKARYASLLAMFFLANF</sequence>
<dbReference type="RefSeq" id="WP_002666906.1">
    <property type="nucleotide sequence ID" value="NZ_CM001795.1"/>
</dbReference>
<comment type="caution">
    <text evidence="1">The sequence shown here is derived from an EMBL/GenBank/DDBJ whole genome shotgun (WGS) entry which is preliminary data.</text>
</comment>
<dbReference type="GeneID" id="2741637"/>
<dbReference type="Proteomes" id="UP000011705">
    <property type="component" value="Chromosome"/>
</dbReference>